<evidence type="ECO:0000313" key="2">
    <source>
        <dbReference type="Proteomes" id="UP001062846"/>
    </source>
</evidence>
<protein>
    <submittedName>
        <fullName evidence="1">Uncharacterized protein</fullName>
    </submittedName>
</protein>
<comment type="caution">
    <text evidence="1">The sequence shown here is derived from an EMBL/GenBank/DDBJ whole genome shotgun (WGS) entry which is preliminary data.</text>
</comment>
<gene>
    <name evidence="1" type="ORF">RHMOL_Rhmol02G0061800</name>
</gene>
<evidence type="ECO:0000313" key="1">
    <source>
        <dbReference type="EMBL" id="KAI8566690.1"/>
    </source>
</evidence>
<organism evidence="1 2">
    <name type="scientific">Rhododendron molle</name>
    <name type="common">Chinese azalea</name>
    <name type="synonym">Azalea mollis</name>
    <dbReference type="NCBI Taxonomy" id="49168"/>
    <lineage>
        <taxon>Eukaryota</taxon>
        <taxon>Viridiplantae</taxon>
        <taxon>Streptophyta</taxon>
        <taxon>Embryophyta</taxon>
        <taxon>Tracheophyta</taxon>
        <taxon>Spermatophyta</taxon>
        <taxon>Magnoliopsida</taxon>
        <taxon>eudicotyledons</taxon>
        <taxon>Gunneridae</taxon>
        <taxon>Pentapetalae</taxon>
        <taxon>asterids</taxon>
        <taxon>Ericales</taxon>
        <taxon>Ericaceae</taxon>
        <taxon>Ericoideae</taxon>
        <taxon>Rhodoreae</taxon>
        <taxon>Rhododendron</taxon>
    </lineage>
</organism>
<proteinExistence type="predicted"/>
<dbReference type="Proteomes" id="UP001062846">
    <property type="component" value="Chromosome 2"/>
</dbReference>
<sequence length="213" mass="24294">MAIESNQVRQNTVLAEDSYPLPNIPHEIIFEILLRLLVESLLRFRCVSKSWGSLISQPKFAKTHLSLASTNPDYTHDRLLLRNNESNDLRRDLKSCSISAIMHEQSDTADSLDYPFGGSCNWVWIVGSCNGLVCIIVEKRTVFLWNPSTKKSRKLPNVGMLLDKYPTYMHEIYPVSGFGYDESTDDYKVVLIFQARVGGIYGHMVMVYLIELV</sequence>
<accession>A0ACC0PLX8</accession>
<reference evidence="1" key="1">
    <citation type="submission" date="2022-02" db="EMBL/GenBank/DDBJ databases">
        <title>Plant Genome Project.</title>
        <authorList>
            <person name="Zhang R.-G."/>
        </authorList>
    </citation>
    <scope>NUCLEOTIDE SEQUENCE</scope>
    <source>
        <strain evidence="1">AT1</strain>
    </source>
</reference>
<keyword evidence="2" id="KW-1185">Reference proteome</keyword>
<dbReference type="EMBL" id="CM046389">
    <property type="protein sequence ID" value="KAI8566690.1"/>
    <property type="molecule type" value="Genomic_DNA"/>
</dbReference>
<name>A0ACC0PLX8_RHOML</name>